<comment type="caution">
    <text evidence="1">The sequence shown here is derived from an EMBL/GenBank/DDBJ whole genome shotgun (WGS) entry which is preliminary data.</text>
</comment>
<evidence type="ECO:0000313" key="2">
    <source>
        <dbReference type="Proteomes" id="UP001595764"/>
    </source>
</evidence>
<keyword evidence="2" id="KW-1185">Reference proteome</keyword>
<dbReference type="Proteomes" id="UP001595764">
    <property type="component" value="Unassembled WGS sequence"/>
</dbReference>
<proteinExistence type="predicted"/>
<evidence type="ECO:0000313" key="1">
    <source>
        <dbReference type="EMBL" id="MFC3517209.1"/>
    </source>
</evidence>
<name>A0ABV7QYS7_9PSEU</name>
<dbReference type="EMBL" id="JBHRWI010000076">
    <property type="protein sequence ID" value="MFC3517209.1"/>
    <property type="molecule type" value="Genomic_DNA"/>
</dbReference>
<accession>A0ABV7QYS7</accession>
<protein>
    <submittedName>
        <fullName evidence="1">Uncharacterized protein</fullName>
    </submittedName>
</protein>
<dbReference type="RefSeq" id="WP_377872403.1">
    <property type="nucleotide sequence ID" value="NZ_JBHMAY010000038.1"/>
</dbReference>
<reference evidence="2" key="1">
    <citation type="journal article" date="2019" name="Int. J. Syst. Evol. Microbiol.">
        <title>The Global Catalogue of Microorganisms (GCM) 10K type strain sequencing project: providing services to taxonomists for standard genome sequencing and annotation.</title>
        <authorList>
            <consortium name="The Broad Institute Genomics Platform"/>
            <consortium name="The Broad Institute Genome Sequencing Center for Infectious Disease"/>
            <person name="Wu L."/>
            <person name="Ma J."/>
        </authorList>
    </citation>
    <scope>NUCLEOTIDE SEQUENCE [LARGE SCALE GENOMIC DNA]</scope>
    <source>
        <strain evidence="2">CGMCC 4.7682</strain>
    </source>
</reference>
<sequence>MNGTLGSADRGRILASRLPLPPVRHVRSFIRCGAFIFTYAEAVRQSYFPEKHFPGRQIVL</sequence>
<organism evidence="1 2">
    <name type="scientific">Amycolatopsis halotolerans</name>
    <dbReference type="NCBI Taxonomy" id="330083"/>
    <lineage>
        <taxon>Bacteria</taxon>
        <taxon>Bacillati</taxon>
        <taxon>Actinomycetota</taxon>
        <taxon>Actinomycetes</taxon>
        <taxon>Pseudonocardiales</taxon>
        <taxon>Pseudonocardiaceae</taxon>
        <taxon>Amycolatopsis</taxon>
    </lineage>
</organism>
<gene>
    <name evidence="1" type="ORF">ACFORO_44090</name>
</gene>